<dbReference type="SUPFAM" id="SSF49899">
    <property type="entry name" value="Concanavalin A-like lectins/glucanases"/>
    <property type="match status" value="1"/>
</dbReference>
<evidence type="ECO:0000256" key="3">
    <source>
        <dbReference type="ARBA" id="ARBA00022692"/>
    </source>
</evidence>
<dbReference type="STRING" id="1760988.SAMN02949497_0367"/>
<evidence type="ECO:0000256" key="9">
    <source>
        <dbReference type="SAM" id="Phobius"/>
    </source>
</evidence>
<comment type="similarity">
    <text evidence="8">Belongs to the exbB/tolQ family.</text>
</comment>
<evidence type="ECO:0000256" key="4">
    <source>
        <dbReference type="ARBA" id="ARBA00022729"/>
    </source>
</evidence>
<feature type="transmembrane region" description="Helical" evidence="9">
    <location>
        <begin position="379"/>
        <end position="402"/>
    </location>
</feature>
<organism evidence="11 12">
    <name type="scientific">Methylomagnum ishizawai</name>
    <dbReference type="NCBI Taxonomy" id="1760988"/>
    <lineage>
        <taxon>Bacteria</taxon>
        <taxon>Pseudomonadati</taxon>
        <taxon>Pseudomonadota</taxon>
        <taxon>Gammaproteobacteria</taxon>
        <taxon>Methylococcales</taxon>
        <taxon>Methylococcaceae</taxon>
        <taxon>Methylomagnum</taxon>
    </lineage>
</organism>
<evidence type="ECO:0000313" key="12">
    <source>
        <dbReference type="Proteomes" id="UP000192923"/>
    </source>
</evidence>
<dbReference type="Pfam" id="PF13385">
    <property type="entry name" value="Laminin_G_3"/>
    <property type="match status" value="1"/>
</dbReference>
<reference evidence="11 12" key="1">
    <citation type="submission" date="2016-12" db="EMBL/GenBank/DDBJ databases">
        <authorList>
            <person name="Song W.-J."/>
            <person name="Kurnit D.M."/>
        </authorList>
    </citation>
    <scope>NUCLEOTIDE SEQUENCE [LARGE SCALE GENOMIC DNA]</scope>
    <source>
        <strain evidence="11 12">175</strain>
    </source>
</reference>
<keyword evidence="8" id="KW-0653">Protein transport</keyword>
<dbReference type="PANTHER" id="PTHR30625">
    <property type="entry name" value="PROTEIN TOLQ"/>
    <property type="match status" value="1"/>
</dbReference>
<dbReference type="InterPro" id="IPR013320">
    <property type="entry name" value="ConA-like_dom_sf"/>
</dbReference>
<dbReference type="InterPro" id="IPR006558">
    <property type="entry name" value="LamG-like"/>
</dbReference>
<evidence type="ECO:0000256" key="5">
    <source>
        <dbReference type="ARBA" id="ARBA00022989"/>
    </source>
</evidence>
<dbReference type="Proteomes" id="UP000192923">
    <property type="component" value="Unassembled WGS sequence"/>
</dbReference>
<gene>
    <name evidence="11" type="ORF">SAMN02949497_0367</name>
</gene>
<dbReference type="PANTHER" id="PTHR30625:SF3">
    <property type="entry name" value="TOL-PAL SYSTEM PROTEIN TOLQ"/>
    <property type="match status" value="1"/>
</dbReference>
<dbReference type="GO" id="GO:0017038">
    <property type="term" value="P:protein import"/>
    <property type="evidence" value="ECO:0007669"/>
    <property type="project" value="TreeGrafter"/>
</dbReference>
<evidence type="ECO:0000256" key="1">
    <source>
        <dbReference type="ARBA" id="ARBA00004651"/>
    </source>
</evidence>
<sequence length="612" mass="65494">MMRTQSDMKLRVYFGALVLLAFPGLALSWWNDDWSSRKQITLDASVTGADIRDNVADFPILVRLHTGNFSYFGELAEGGKDLRFMVDDKTPLKFHIEKFDAANEMALVWVKVPRIQSGASTDTFWMYYGNGSAVDGGDAGGTYDVNQALVFHFDDKNPTPQDATAYANHAAKSLAAAEPAGWIGAAAKFAAAGSIEVPASPSLALDPAKGWTFSAWIKIDQSQPEAYIFRAADGANALELLLRDATVVARYVQGGKTVETAPAPIQQPGQWRHVAVVLRPDKLELYVDGNKGGESPATAVAMNPTLTLGGTATGGFLAGFLDEVQISNTARGAEWIKLSARSQSLDFTIANFGQDESKGGAGGDSSFLVIVQSVTIDGWVVIGLTGVMFVVSLIVMVIKAIVISKVRKDNKAFLAAYEKLGPDGDPGQLDREESEDEKELAESEFLAAIAGKHDHFQSSPLYHLYHAGIGEVKKRMGSSAKPLTPEALNVIRVKLDSIVVRESQRLNSKMVLLTIAIAGGPFLGLLGTVVGVMITFAVIAATGDVNINSIAPGIAAALLATVAGLAVAIPALFAYNYLLTQIKDVVADMRVFSDEFLAMLSERVADRFREAA</sequence>
<dbReference type="InterPro" id="IPR050790">
    <property type="entry name" value="ExbB/TolQ_transport"/>
</dbReference>
<dbReference type="GO" id="GO:0005886">
    <property type="term" value="C:plasma membrane"/>
    <property type="evidence" value="ECO:0007669"/>
    <property type="project" value="UniProtKB-SubCell"/>
</dbReference>
<dbReference type="InterPro" id="IPR018765">
    <property type="entry name" value="DUF2341"/>
</dbReference>
<dbReference type="InterPro" id="IPR002898">
    <property type="entry name" value="MotA_ExbB_proton_chnl"/>
</dbReference>
<feature type="domain" description="LamG-like jellyroll fold" evidence="10">
    <location>
        <begin position="209"/>
        <end position="334"/>
    </location>
</feature>
<dbReference type="AlphaFoldDB" id="A0A1Y6DB30"/>
<dbReference type="Gene3D" id="2.60.120.200">
    <property type="match status" value="1"/>
</dbReference>
<feature type="transmembrane region" description="Helical" evidence="9">
    <location>
        <begin position="511"/>
        <end position="541"/>
    </location>
</feature>
<name>A0A1Y6DB30_9GAMM</name>
<evidence type="ECO:0000256" key="7">
    <source>
        <dbReference type="ARBA" id="ARBA00023157"/>
    </source>
</evidence>
<evidence type="ECO:0000256" key="6">
    <source>
        <dbReference type="ARBA" id="ARBA00023136"/>
    </source>
</evidence>
<dbReference type="Pfam" id="PF10102">
    <property type="entry name" value="DUF2341"/>
    <property type="match status" value="1"/>
</dbReference>
<evidence type="ECO:0000259" key="10">
    <source>
        <dbReference type="SMART" id="SM00560"/>
    </source>
</evidence>
<dbReference type="Pfam" id="PF01618">
    <property type="entry name" value="MotA_ExbB"/>
    <property type="match status" value="1"/>
</dbReference>
<evidence type="ECO:0000256" key="8">
    <source>
        <dbReference type="RuleBase" id="RU004057"/>
    </source>
</evidence>
<keyword evidence="5 9" id="KW-1133">Transmembrane helix</keyword>
<comment type="subcellular location">
    <subcellularLocation>
        <location evidence="1">Cell membrane</location>
        <topology evidence="1">Multi-pass membrane protein</topology>
    </subcellularLocation>
    <subcellularLocation>
        <location evidence="8">Membrane</location>
        <topology evidence="8">Multi-pass membrane protein</topology>
    </subcellularLocation>
</comment>
<accession>A0A1Y6DB30</accession>
<evidence type="ECO:0000313" key="11">
    <source>
        <dbReference type="EMBL" id="SMF97344.1"/>
    </source>
</evidence>
<keyword evidence="3 9" id="KW-0812">Transmembrane</keyword>
<evidence type="ECO:0000256" key="2">
    <source>
        <dbReference type="ARBA" id="ARBA00022475"/>
    </source>
</evidence>
<keyword evidence="6 9" id="KW-0472">Membrane</keyword>
<keyword evidence="2" id="KW-1003">Cell membrane</keyword>
<keyword evidence="7" id="KW-1015">Disulfide bond</keyword>
<protein>
    <submittedName>
        <fullName evidence="11">Biopolymer transport protein ExbB</fullName>
    </submittedName>
</protein>
<keyword evidence="8" id="KW-0813">Transport</keyword>
<keyword evidence="4" id="KW-0732">Signal</keyword>
<feature type="transmembrane region" description="Helical" evidence="9">
    <location>
        <begin position="553"/>
        <end position="575"/>
    </location>
</feature>
<keyword evidence="12" id="KW-1185">Reference proteome</keyword>
<proteinExistence type="inferred from homology"/>
<dbReference type="SMART" id="SM00560">
    <property type="entry name" value="LamGL"/>
    <property type="match status" value="1"/>
</dbReference>
<dbReference type="EMBL" id="FXAM01000002">
    <property type="protein sequence ID" value="SMF97344.1"/>
    <property type="molecule type" value="Genomic_DNA"/>
</dbReference>